<evidence type="ECO:0000313" key="8">
    <source>
        <dbReference type="EMBL" id="MBC2864957.1"/>
    </source>
</evidence>
<dbReference type="InterPro" id="IPR036250">
    <property type="entry name" value="AcylCo_DH-like_C"/>
</dbReference>
<evidence type="ECO:0000256" key="2">
    <source>
        <dbReference type="ARBA" id="ARBA00009347"/>
    </source>
</evidence>
<dbReference type="InterPro" id="IPR037069">
    <property type="entry name" value="AcylCoA_DH/ox_N_sf"/>
</dbReference>
<evidence type="ECO:0000259" key="7">
    <source>
        <dbReference type="Pfam" id="PF02771"/>
    </source>
</evidence>
<evidence type="ECO:0000256" key="3">
    <source>
        <dbReference type="ARBA" id="ARBA00022630"/>
    </source>
</evidence>
<dbReference type="RefSeq" id="WP_159663451.1">
    <property type="nucleotide sequence ID" value="NZ_JACMHY010000002.1"/>
</dbReference>
<keyword evidence="5" id="KW-0560">Oxidoreductase</keyword>
<dbReference type="InterPro" id="IPR009075">
    <property type="entry name" value="AcylCo_DH/oxidase_C"/>
</dbReference>
<reference evidence="8 9" key="1">
    <citation type="submission" date="2020-08" db="EMBL/GenBank/DDBJ databases">
        <title>Whole-Genome Sequence of French Clinical Streptomyces mexicanus Strain Q0842.</title>
        <authorList>
            <person name="Boxberger M."/>
            <person name="La Scola B."/>
        </authorList>
    </citation>
    <scope>NUCLEOTIDE SEQUENCE [LARGE SCALE GENOMIC DNA]</scope>
    <source>
        <strain evidence="8 9">Marseille-Q0842</strain>
    </source>
</reference>
<dbReference type="CDD" id="cd00567">
    <property type="entry name" value="ACAD"/>
    <property type="match status" value="1"/>
</dbReference>
<keyword evidence="9" id="KW-1185">Reference proteome</keyword>
<dbReference type="Gene3D" id="1.10.540.10">
    <property type="entry name" value="Acyl-CoA dehydrogenase/oxidase, N-terminal domain"/>
    <property type="match status" value="1"/>
</dbReference>
<protein>
    <submittedName>
        <fullName evidence="8">Acyl-CoA/acyl-ACP dehydrogenase</fullName>
    </submittedName>
</protein>
<dbReference type="InterPro" id="IPR013786">
    <property type="entry name" value="AcylCoA_DH/ox_N"/>
</dbReference>
<dbReference type="SUPFAM" id="SSF56645">
    <property type="entry name" value="Acyl-CoA dehydrogenase NM domain-like"/>
    <property type="match status" value="1"/>
</dbReference>
<keyword evidence="4" id="KW-0274">FAD</keyword>
<evidence type="ECO:0000256" key="5">
    <source>
        <dbReference type="ARBA" id="ARBA00023002"/>
    </source>
</evidence>
<feature type="domain" description="Acyl-CoA dehydrogenase/oxidase C-terminal" evidence="6">
    <location>
        <begin position="235"/>
        <end position="366"/>
    </location>
</feature>
<accession>A0A7X1HXF5</accession>
<dbReference type="PANTHER" id="PTHR43884">
    <property type="entry name" value="ACYL-COA DEHYDROGENASE"/>
    <property type="match status" value="1"/>
</dbReference>
<sequence>MELTWSVEQEQFRAALRGFLDAKATVETLRPHLDEDDPVAAFDRGVWEQLAVQLGAQALAIPEEQGGAGASLAEQLLVLEELGRVLYDGPFLATVIATAVLNTIGPAAAGALLQGIAEGATVATLAEAEGDAFFRPPADTQVHIAGPTARVTGVKRYVLDGGVADVLLVTATTPEEPALVAVETSAAGVEVTPVRTLDRTRRMATVSLKDAEGTVLAVGADAARALAHACDVAIAALAAEQVGGAARCLELTVEYSKLREQFGRPIGSFQALKHRCADVLVSVEQSRSAVLYAAWASQEDPAELGTAACVAGARASEAYLQAAQENLQMHGGIGYTWEHDAHLYLRRAKSSHQLFGSPAEHRRRLADLVKL</sequence>
<dbReference type="Pfam" id="PF00441">
    <property type="entry name" value="Acyl-CoA_dh_1"/>
    <property type="match status" value="1"/>
</dbReference>
<organism evidence="8 9">
    <name type="scientific">Streptomyces mexicanus</name>
    <dbReference type="NCBI Taxonomy" id="178566"/>
    <lineage>
        <taxon>Bacteria</taxon>
        <taxon>Bacillati</taxon>
        <taxon>Actinomycetota</taxon>
        <taxon>Actinomycetes</taxon>
        <taxon>Kitasatosporales</taxon>
        <taxon>Streptomycetaceae</taxon>
        <taxon>Streptomyces</taxon>
    </lineage>
</organism>
<dbReference type="GO" id="GO:0050660">
    <property type="term" value="F:flavin adenine dinucleotide binding"/>
    <property type="evidence" value="ECO:0007669"/>
    <property type="project" value="InterPro"/>
</dbReference>
<evidence type="ECO:0000259" key="6">
    <source>
        <dbReference type="Pfam" id="PF00441"/>
    </source>
</evidence>
<dbReference type="Gene3D" id="1.20.140.10">
    <property type="entry name" value="Butyryl-CoA Dehydrogenase, subunit A, domain 3"/>
    <property type="match status" value="1"/>
</dbReference>
<comment type="similarity">
    <text evidence="2">Belongs to the acyl-CoA dehydrogenase family.</text>
</comment>
<dbReference type="Pfam" id="PF02771">
    <property type="entry name" value="Acyl-CoA_dh_N"/>
    <property type="match status" value="1"/>
</dbReference>
<evidence type="ECO:0000256" key="1">
    <source>
        <dbReference type="ARBA" id="ARBA00001974"/>
    </source>
</evidence>
<dbReference type="InterPro" id="IPR046373">
    <property type="entry name" value="Acyl-CoA_Oxase/DH_mid-dom_sf"/>
</dbReference>
<dbReference type="GO" id="GO:0003995">
    <property type="term" value="F:acyl-CoA dehydrogenase activity"/>
    <property type="evidence" value="ECO:0007669"/>
    <property type="project" value="TreeGrafter"/>
</dbReference>
<evidence type="ECO:0000313" key="9">
    <source>
        <dbReference type="Proteomes" id="UP000517694"/>
    </source>
</evidence>
<comment type="cofactor">
    <cofactor evidence="1">
        <name>FAD</name>
        <dbReference type="ChEBI" id="CHEBI:57692"/>
    </cofactor>
</comment>
<dbReference type="Gene3D" id="2.40.110.10">
    <property type="entry name" value="Butyryl-CoA Dehydrogenase, subunit A, domain 2"/>
    <property type="match status" value="1"/>
</dbReference>
<comment type="caution">
    <text evidence="8">The sequence shown here is derived from an EMBL/GenBank/DDBJ whole genome shotgun (WGS) entry which is preliminary data.</text>
</comment>
<evidence type="ECO:0000256" key="4">
    <source>
        <dbReference type="ARBA" id="ARBA00022827"/>
    </source>
</evidence>
<dbReference type="EMBL" id="JACMHY010000002">
    <property type="protein sequence ID" value="MBC2864957.1"/>
    <property type="molecule type" value="Genomic_DNA"/>
</dbReference>
<dbReference type="Proteomes" id="UP000517694">
    <property type="component" value="Unassembled WGS sequence"/>
</dbReference>
<dbReference type="PANTHER" id="PTHR43884:SF20">
    <property type="entry name" value="ACYL-COA DEHYDROGENASE FADE28"/>
    <property type="match status" value="1"/>
</dbReference>
<gene>
    <name evidence="8" type="ORF">H1R13_08075</name>
</gene>
<keyword evidence="3" id="KW-0285">Flavoprotein</keyword>
<dbReference type="OrthoDB" id="8677713at2"/>
<dbReference type="AlphaFoldDB" id="A0A7X1HXF5"/>
<dbReference type="InterPro" id="IPR009100">
    <property type="entry name" value="AcylCoA_DH/oxidase_NM_dom_sf"/>
</dbReference>
<dbReference type="SUPFAM" id="SSF47203">
    <property type="entry name" value="Acyl-CoA dehydrogenase C-terminal domain-like"/>
    <property type="match status" value="1"/>
</dbReference>
<name>A0A7X1HXF5_9ACTN</name>
<feature type="domain" description="Acyl-CoA dehydrogenase/oxidase N-terminal" evidence="7">
    <location>
        <begin position="8"/>
        <end position="104"/>
    </location>
</feature>
<proteinExistence type="inferred from homology"/>